<dbReference type="Pfam" id="PF00176">
    <property type="entry name" value="SNF2-rel_dom"/>
    <property type="match status" value="1"/>
</dbReference>
<dbReference type="PROSITE" id="PS00518">
    <property type="entry name" value="ZF_RING_1"/>
    <property type="match status" value="1"/>
</dbReference>
<evidence type="ECO:0000313" key="12">
    <source>
        <dbReference type="Proteomes" id="UP000799444"/>
    </source>
</evidence>
<feature type="domain" description="Helicase C-terminal" evidence="10">
    <location>
        <begin position="846"/>
        <end position="999"/>
    </location>
</feature>
<dbReference type="CDD" id="cd18793">
    <property type="entry name" value="SF2_C_SNF"/>
    <property type="match status" value="1"/>
</dbReference>
<evidence type="ECO:0000256" key="7">
    <source>
        <dbReference type="ARBA" id="ARBA00022840"/>
    </source>
</evidence>
<accession>A0A9P4R4L7</accession>
<evidence type="ECO:0000259" key="10">
    <source>
        <dbReference type="PROSITE" id="PS51194"/>
    </source>
</evidence>
<dbReference type="GO" id="GO:0016787">
    <property type="term" value="F:hydrolase activity"/>
    <property type="evidence" value="ECO:0007669"/>
    <property type="project" value="UniProtKB-KW"/>
</dbReference>
<reference evidence="11" key="1">
    <citation type="journal article" date="2020" name="Stud. Mycol.">
        <title>101 Dothideomycetes genomes: a test case for predicting lifestyles and emergence of pathogens.</title>
        <authorList>
            <person name="Haridas S."/>
            <person name="Albert R."/>
            <person name="Binder M."/>
            <person name="Bloem J."/>
            <person name="Labutti K."/>
            <person name="Salamov A."/>
            <person name="Andreopoulos B."/>
            <person name="Baker S."/>
            <person name="Barry K."/>
            <person name="Bills G."/>
            <person name="Bluhm B."/>
            <person name="Cannon C."/>
            <person name="Castanera R."/>
            <person name="Culley D."/>
            <person name="Daum C."/>
            <person name="Ezra D."/>
            <person name="Gonzalez J."/>
            <person name="Henrissat B."/>
            <person name="Kuo A."/>
            <person name="Liang C."/>
            <person name="Lipzen A."/>
            <person name="Lutzoni F."/>
            <person name="Magnuson J."/>
            <person name="Mondo S."/>
            <person name="Nolan M."/>
            <person name="Ohm R."/>
            <person name="Pangilinan J."/>
            <person name="Park H.-J."/>
            <person name="Ramirez L."/>
            <person name="Alfaro M."/>
            <person name="Sun H."/>
            <person name="Tritt A."/>
            <person name="Yoshinaga Y."/>
            <person name="Zwiers L.-H."/>
            <person name="Turgeon B."/>
            <person name="Goodwin S."/>
            <person name="Spatafora J."/>
            <person name="Crous P."/>
            <person name="Grigoriev I."/>
        </authorList>
    </citation>
    <scope>NUCLEOTIDE SEQUENCE</scope>
    <source>
        <strain evidence="11">CBS 125425</strain>
    </source>
</reference>
<protein>
    <submittedName>
        <fullName evidence="11">Uncharacterized protein</fullName>
    </submittedName>
</protein>
<keyword evidence="6" id="KW-0862">Zinc</keyword>
<feature type="region of interest" description="Disordered" evidence="8">
    <location>
        <begin position="1010"/>
        <end position="1050"/>
    </location>
</feature>
<feature type="domain" description="Helicase ATP-binding" evidence="9">
    <location>
        <begin position="306"/>
        <end position="499"/>
    </location>
</feature>
<dbReference type="InterPro" id="IPR050628">
    <property type="entry name" value="SNF2_RAD54_helicase_TF"/>
</dbReference>
<feature type="region of interest" description="Disordered" evidence="8">
    <location>
        <begin position="691"/>
        <end position="710"/>
    </location>
</feature>
<keyword evidence="12" id="KW-1185">Reference proteome</keyword>
<evidence type="ECO:0000313" key="11">
    <source>
        <dbReference type="EMBL" id="KAF2739022.1"/>
    </source>
</evidence>
<dbReference type="Pfam" id="PF00271">
    <property type="entry name" value="Helicase_C"/>
    <property type="match status" value="1"/>
</dbReference>
<feature type="compositionally biased region" description="Basic and acidic residues" evidence="8">
    <location>
        <begin position="1010"/>
        <end position="1019"/>
    </location>
</feature>
<keyword evidence="2" id="KW-0547">Nucleotide-binding</keyword>
<dbReference type="InterPro" id="IPR000330">
    <property type="entry name" value="SNF2_N"/>
</dbReference>
<keyword evidence="1" id="KW-0479">Metal-binding</keyword>
<name>A0A9P4R4L7_9PLEO</name>
<sequence>MLLDHVIHKQTPENIDPVWFREQREIEEQDRRDSAEFQRQKLQYEKLKRDKGGKLGFQSEVEWLRISSAENVRLRKRKREQEIRNQELNSGRTLDQGSKNQAEVDDDDWDTDEQGPKKRPKAQLPRKQVKQVSLQEAEYQSMRQALEAGFDLPKKQQKKVAADDPRNNKYLPKSQKQKAPKTPKPAKRSRKEKQKQQQDAQRANRQMGTLLNADVFRDQAAPDAAEQPQLKFTNKKDALKELITSLPAEKERVARTDMAAVLAASKDFDGHGAARSDGRGMWLVKGMKTSLKPYQLLGSAFMRQRENAMEEPRGGLLADQMGLGKTLMMLANIVNGKPPAGEKVRTTLLVASPSLLSQWESEIKTHTKEDFIQVMRYGVGARLKSTMFYELVRQHDVVLTTYTEVMNSYPKNTPPEELQDAKERIEWWERRYEKHRGYLHRVMWHRVVLDEAQCIKNHASRTSLACRALMAQHRWAISGTPILNNLTELFPYFKFLGVPHTGSLQIFKDNYCDVHDKVHTERLQARLDQFMIRRTHADIMFGAPILKLPQASQGTVLVDFNSIERNIYKIVHDRFVQRINLMAKDKELDRSYNNIFVLMLRLRQLTAHVLMLQFVMKDLLEREDIERITRVIVAAENNGVTADDGKTIRAVREQLKDLGQARKKESSIKTKFTHSRAEASLPDVVEELDDAQNDNEAREDGDRGAGAGAGNSFGREFDFKPFLQSLKEGQGWEKAKAKAKCRDCGGPLKNAWLTTCHHLICYECYETSMIAAAESGEHRMTCKCGEIFGHAEEIDAEGDLEDSSGSSGPVTRSKAKAVRLERENIDKRWLNLDGGNVLPSAKTIAIKAQILNWIQENKDVKIIIYTQFVAMIRILAKVCEEEGWGAEQYYGGISFEARERALDEFGTNDDVRVLLASLRCGGLGLNLTMASRVILIDPWWNSAAEQQAFCRVFRIGQKDKTFMTRICIRDTIDEHLMNMQKRKEDEINTVLPEEPRANGKKHSTRDLMRLFGPVREDGQGRPYILTDEVDTRNDLAEGAEDEDGEGGDDE</sequence>
<dbReference type="SMART" id="SM00490">
    <property type="entry name" value="HELICc"/>
    <property type="match status" value="1"/>
</dbReference>
<dbReference type="SMART" id="SM00487">
    <property type="entry name" value="DEXDc"/>
    <property type="match status" value="1"/>
</dbReference>
<dbReference type="OrthoDB" id="448448at2759"/>
<dbReference type="GO" id="GO:0008270">
    <property type="term" value="F:zinc ion binding"/>
    <property type="evidence" value="ECO:0007669"/>
    <property type="project" value="UniProtKB-KW"/>
</dbReference>
<dbReference type="PROSITE" id="PS51192">
    <property type="entry name" value="HELICASE_ATP_BIND_1"/>
    <property type="match status" value="1"/>
</dbReference>
<dbReference type="InterPro" id="IPR001650">
    <property type="entry name" value="Helicase_C-like"/>
</dbReference>
<organism evidence="11 12">
    <name type="scientific">Polyplosphaeria fusca</name>
    <dbReference type="NCBI Taxonomy" id="682080"/>
    <lineage>
        <taxon>Eukaryota</taxon>
        <taxon>Fungi</taxon>
        <taxon>Dikarya</taxon>
        <taxon>Ascomycota</taxon>
        <taxon>Pezizomycotina</taxon>
        <taxon>Dothideomycetes</taxon>
        <taxon>Pleosporomycetidae</taxon>
        <taxon>Pleosporales</taxon>
        <taxon>Tetraplosphaeriaceae</taxon>
        <taxon>Polyplosphaeria</taxon>
    </lineage>
</organism>
<evidence type="ECO:0000256" key="5">
    <source>
        <dbReference type="ARBA" id="ARBA00022806"/>
    </source>
</evidence>
<dbReference type="InterPro" id="IPR027417">
    <property type="entry name" value="P-loop_NTPase"/>
</dbReference>
<feature type="region of interest" description="Disordered" evidence="8">
    <location>
        <begin position="77"/>
        <end position="130"/>
    </location>
</feature>
<evidence type="ECO:0000256" key="6">
    <source>
        <dbReference type="ARBA" id="ARBA00022833"/>
    </source>
</evidence>
<evidence type="ECO:0000256" key="1">
    <source>
        <dbReference type="ARBA" id="ARBA00022723"/>
    </source>
</evidence>
<dbReference type="Gene3D" id="3.40.50.300">
    <property type="entry name" value="P-loop containing nucleotide triphosphate hydrolases"/>
    <property type="match status" value="1"/>
</dbReference>
<evidence type="ECO:0000259" key="9">
    <source>
        <dbReference type="PROSITE" id="PS51192"/>
    </source>
</evidence>
<evidence type="ECO:0000256" key="4">
    <source>
        <dbReference type="ARBA" id="ARBA00022801"/>
    </source>
</evidence>
<keyword evidence="3" id="KW-0863">Zinc-finger</keyword>
<comment type="caution">
    <text evidence="11">The sequence shown here is derived from an EMBL/GenBank/DDBJ whole genome shotgun (WGS) entry which is preliminary data.</text>
</comment>
<dbReference type="InterPro" id="IPR038718">
    <property type="entry name" value="SNF2-like_sf"/>
</dbReference>
<feature type="compositionally biased region" description="Basic residues" evidence="8">
    <location>
        <begin position="175"/>
        <end position="193"/>
    </location>
</feature>
<dbReference type="InterPro" id="IPR017907">
    <property type="entry name" value="Znf_RING_CS"/>
</dbReference>
<feature type="compositionally biased region" description="Acidic residues" evidence="8">
    <location>
        <begin position="1037"/>
        <end position="1050"/>
    </location>
</feature>
<evidence type="ECO:0000256" key="3">
    <source>
        <dbReference type="ARBA" id="ARBA00022771"/>
    </source>
</evidence>
<dbReference type="GO" id="GO:0004386">
    <property type="term" value="F:helicase activity"/>
    <property type="evidence" value="ECO:0007669"/>
    <property type="project" value="UniProtKB-KW"/>
</dbReference>
<feature type="compositionally biased region" description="Acidic residues" evidence="8">
    <location>
        <begin position="103"/>
        <end position="113"/>
    </location>
</feature>
<dbReference type="GO" id="GO:0008094">
    <property type="term" value="F:ATP-dependent activity, acting on DNA"/>
    <property type="evidence" value="ECO:0007669"/>
    <property type="project" value="TreeGrafter"/>
</dbReference>
<dbReference type="Gene3D" id="3.40.50.10810">
    <property type="entry name" value="Tandem AAA-ATPase domain"/>
    <property type="match status" value="1"/>
</dbReference>
<dbReference type="InterPro" id="IPR049730">
    <property type="entry name" value="SNF2/RAD54-like_C"/>
</dbReference>
<feature type="compositionally biased region" description="Polar residues" evidence="8">
    <location>
        <begin position="86"/>
        <end position="101"/>
    </location>
</feature>
<dbReference type="PROSITE" id="PS51194">
    <property type="entry name" value="HELICASE_CTER"/>
    <property type="match status" value="1"/>
</dbReference>
<dbReference type="CDD" id="cd18008">
    <property type="entry name" value="DEXDc_SHPRH-like"/>
    <property type="match status" value="1"/>
</dbReference>
<dbReference type="Proteomes" id="UP000799444">
    <property type="component" value="Unassembled WGS sequence"/>
</dbReference>
<dbReference type="GO" id="GO:0005524">
    <property type="term" value="F:ATP binding"/>
    <property type="evidence" value="ECO:0007669"/>
    <property type="project" value="UniProtKB-KW"/>
</dbReference>
<keyword evidence="5" id="KW-0347">Helicase</keyword>
<keyword evidence="7" id="KW-0067">ATP-binding</keyword>
<dbReference type="EMBL" id="ML996106">
    <property type="protein sequence ID" value="KAF2739022.1"/>
    <property type="molecule type" value="Genomic_DNA"/>
</dbReference>
<evidence type="ECO:0000256" key="8">
    <source>
        <dbReference type="SAM" id="MobiDB-lite"/>
    </source>
</evidence>
<dbReference type="InterPro" id="IPR014001">
    <property type="entry name" value="Helicase_ATP-bd"/>
</dbReference>
<keyword evidence="4" id="KW-0378">Hydrolase</keyword>
<dbReference type="PANTHER" id="PTHR45626:SF17">
    <property type="entry name" value="HELICASE-LIKE TRANSCRIPTION FACTOR"/>
    <property type="match status" value="1"/>
</dbReference>
<dbReference type="GO" id="GO:0006281">
    <property type="term" value="P:DNA repair"/>
    <property type="evidence" value="ECO:0007669"/>
    <property type="project" value="TreeGrafter"/>
</dbReference>
<dbReference type="GO" id="GO:0005634">
    <property type="term" value="C:nucleus"/>
    <property type="evidence" value="ECO:0007669"/>
    <property type="project" value="TreeGrafter"/>
</dbReference>
<dbReference type="SUPFAM" id="SSF52540">
    <property type="entry name" value="P-loop containing nucleoside triphosphate hydrolases"/>
    <property type="match status" value="2"/>
</dbReference>
<gene>
    <name evidence="11" type="ORF">EJ04DRAFT_485339</name>
</gene>
<feature type="region of interest" description="Disordered" evidence="8">
    <location>
        <begin position="148"/>
        <end position="204"/>
    </location>
</feature>
<evidence type="ECO:0000256" key="2">
    <source>
        <dbReference type="ARBA" id="ARBA00022741"/>
    </source>
</evidence>
<dbReference type="PANTHER" id="PTHR45626">
    <property type="entry name" value="TRANSCRIPTION TERMINATION FACTOR 2-RELATED"/>
    <property type="match status" value="1"/>
</dbReference>
<proteinExistence type="predicted"/>
<dbReference type="AlphaFoldDB" id="A0A9P4R4L7"/>